<keyword evidence="2" id="KW-0677">Repeat</keyword>
<feature type="compositionally biased region" description="Basic and acidic residues" evidence="7">
    <location>
        <begin position="818"/>
        <end position="832"/>
    </location>
</feature>
<feature type="compositionally biased region" description="Basic residues" evidence="7">
    <location>
        <begin position="833"/>
        <end position="849"/>
    </location>
</feature>
<feature type="compositionally biased region" description="Basic and acidic residues" evidence="7">
    <location>
        <begin position="794"/>
        <end position="803"/>
    </location>
</feature>
<dbReference type="Pfam" id="PF01805">
    <property type="entry name" value="Surp"/>
    <property type="match status" value="2"/>
</dbReference>
<keyword evidence="6" id="KW-0508">mRNA splicing</keyword>
<feature type="compositionally biased region" description="Basic and acidic residues" evidence="7">
    <location>
        <begin position="278"/>
        <end position="292"/>
    </location>
</feature>
<evidence type="ECO:0000256" key="6">
    <source>
        <dbReference type="ARBA" id="ARBA00023187"/>
    </source>
</evidence>
<keyword evidence="1" id="KW-0507">mRNA processing</keyword>
<feature type="region of interest" description="Disordered" evidence="7">
    <location>
        <begin position="385"/>
        <end position="413"/>
    </location>
</feature>
<evidence type="ECO:0000259" key="8">
    <source>
        <dbReference type="PROSITE" id="PS50128"/>
    </source>
</evidence>
<dbReference type="GO" id="GO:0003723">
    <property type="term" value="F:RNA binding"/>
    <property type="evidence" value="ECO:0007669"/>
    <property type="project" value="UniProtKB-KW"/>
</dbReference>
<keyword evidence="5" id="KW-0804">Transcription</keyword>
<feature type="region of interest" description="Disordered" evidence="7">
    <location>
        <begin position="568"/>
        <end position="625"/>
    </location>
</feature>
<evidence type="ECO:0000256" key="5">
    <source>
        <dbReference type="ARBA" id="ARBA00023163"/>
    </source>
</evidence>
<dbReference type="Pfam" id="PF09750">
    <property type="entry name" value="DRY_EERY"/>
    <property type="match status" value="1"/>
</dbReference>
<dbReference type="PANTHER" id="PTHR13161:SF15">
    <property type="entry name" value="SPLICING FACTOR, SUPPRESSOR OF WHITE-APRICOT HOMOLOG"/>
    <property type="match status" value="1"/>
</dbReference>
<feature type="compositionally biased region" description="Polar residues" evidence="7">
    <location>
        <begin position="528"/>
        <end position="537"/>
    </location>
</feature>
<evidence type="ECO:0000313" key="9">
    <source>
        <dbReference type="EMBL" id="CAD7604188.1"/>
    </source>
</evidence>
<feature type="compositionally biased region" description="Basic residues" evidence="7">
    <location>
        <begin position="804"/>
        <end position="817"/>
    </location>
</feature>
<keyword evidence="3" id="KW-0694">RNA-binding</keyword>
<feature type="compositionally biased region" description="Acidic residues" evidence="7">
    <location>
        <begin position="185"/>
        <end position="195"/>
    </location>
</feature>
<sequence length="858" mass="98101">MFEFEYIYDLSAPKQFSSFMVFVEQIFKVHKTMTSQDWQQNEPGILRKKEEEHELLVFGYSCKLFRDDEKALFIDQGKHLIPWMGNNALKIDRYDGRGALFDLHMFEAQSDSSSWLALSDSERHIEQLCDEERYRALSHNEEEEALYQEEELKRLHKALGKNSYGQVAFSYDEPPESQEEKKDDDSVDSSDELDEPFTAPPELDIPINMAVPETIKLNAIIEKTALFICQQGPQMEILLKMKQDKNPQFKFLSFDSTLHPYYRHLLMAMKTGRYKPQNQDKKNESVDSETEDHYLHPSLAANHSRVESAPSIPSINYKPSADCAYSMLVNNIKNKQAAFISKLETDSLSPDISLDSQIYDATENVIEGGPVLYNTSSTLANLDGHPLSTDNITAPHNDDNKGHTASGTESPSFSRNMFDFKELGFNQQEDKPQITIPPSDLQLIIDKMASYVSKNGRDFETIVKSKGDSRFLFLEPNNPHHSYYQMKVAEYKELDEPENVDKDKISDNDSQDKDVNGESPNMRVKVPTKTSSKISNNVRQKPLPVCFSIKKPKEELIPVDKRIALTLEESTDDENEEDDKGTDKDKVKDKGGDQVKDENMNKDKPKRHAAPPEKEKTPPDKAKWAEERVKDKLISAAREKVAAAAKEKQLQLERKKRAAAFLNKIQNDPTAAILPKKPTFIEINVSDEVESLVVSPDTSTGTVSPLVTNIIRPSLADRLNPTITADNILDHRHKHSSGHTKKSSHHHNNAHGSSTKHKLKSKKKDKDQEKSLMAPKRENPHFQLEPRSRHHKHKPDDEKDEHSKKRHRSRSSSHMRHQHEALHSRREKAEPHVHHKKKSRHKKSKKRPKSVSSSSEDI</sequence>
<proteinExistence type="predicted"/>
<feature type="region of interest" description="Disordered" evidence="7">
    <location>
        <begin position="272"/>
        <end position="292"/>
    </location>
</feature>
<feature type="compositionally biased region" description="Basic and acidic residues" evidence="7">
    <location>
        <begin position="764"/>
        <end position="787"/>
    </location>
</feature>
<dbReference type="InterPro" id="IPR040397">
    <property type="entry name" value="SWAP"/>
</dbReference>
<name>A0A7R9K504_TIMGE</name>
<evidence type="ECO:0000256" key="7">
    <source>
        <dbReference type="SAM" id="MobiDB-lite"/>
    </source>
</evidence>
<protein>
    <recommendedName>
        <fullName evidence="8">SURP motif domain-containing protein</fullName>
    </recommendedName>
</protein>
<feature type="compositionally biased region" description="Basic and acidic residues" evidence="7">
    <location>
        <begin position="610"/>
        <end position="625"/>
    </location>
</feature>
<feature type="region of interest" description="Disordered" evidence="7">
    <location>
        <begin position="168"/>
        <end position="204"/>
    </location>
</feature>
<feature type="compositionally biased region" description="Basic and acidic residues" evidence="7">
    <location>
        <begin position="581"/>
        <end position="603"/>
    </location>
</feature>
<organism evidence="9">
    <name type="scientific">Timema genevievae</name>
    <name type="common">Walking stick</name>
    <dbReference type="NCBI Taxonomy" id="629358"/>
    <lineage>
        <taxon>Eukaryota</taxon>
        <taxon>Metazoa</taxon>
        <taxon>Ecdysozoa</taxon>
        <taxon>Arthropoda</taxon>
        <taxon>Hexapoda</taxon>
        <taxon>Insecta</taxon>
        <taxon>Pterygota</taxon>
        <taxon>Neoptera</taxon>
        <taxon>Polyneoptera</taxon>
        <taxon>Phasmatodea</taxon>
        <taxon>Timematodea</taxon>
        <taxon>Timematoidea</taxon>
        <taxon>Timematidae</taxon>
        <taxon>Timema</taxon>
    </lineage>
</organism>
<dbReference type="EMBL" id="OE843891">
    <property type="protein sequence ID" value="CAD7604188.1"/>
    <property type="molecule type" value="Genomic_DNA"/>
</dbReference>
<evidence type="ECO:0000256" key="2">
    <source>
        <dbReference type="ARBA" id="ARBA00022737"/>
    </source>
</evidence>
<dbReference type="SUPFAM" id="SSF109905">
    <property type="entry name" value="Surp module (SWAP domain)"/>
    <property type="match status" value="2"/>
</dbReference>
<dbReference type="AlphaFoldDB" id="A0A7R9K504"/>
<feature type="region of interest" description="Disordered" evidence="7">
    <location>
        <begin position="733"/>
        <end position="858"/>
    </location>
</feature>
<feature type="region of interest" description="Disordered" evidence="7">
    <location>
        <begin position="495"/>
        <end position="537"/>
    </location>
</feature>
<reference evidence="9" key="1">
    <citation type="submission" date="2020-11" db="EMBL/GenBank/DDBJ databases">
        <authorList>
            <person name="Tran Van P."/>
        </authorList>
    </citation>
    <scope>NUCLEOTIDE SEQUENCE</scope>
</reference>
<dbReference type="InterPro" id="IPR019147">
    <property type="entry name" value="SWAP_N_domain"/>
</dbReference>
<gene>
    <name evidence="9" type="ORF">TGEB3V08_LOCUS9059</name>
</gene>
<feature type="compositionally biased region" description="Acidic residues" evidence="7">
    <location>
        <begin position="569"/>
        <end position="580"/>
    </location>
</feature>
<evidence type="ECO:0000256" key="4">
    <source>
        <dbReference type="ARBA" id="ARBA00023015"/>
    </source>
</evidence>
<feature type="domain" description="SURP motif" evidence="8">
    <location>
        <begin position="444"/>
        <end position="484"/>
    </location>
</feature>
<feature type="compositionally biased region" description="Basic residues" evidence="7">
    <location>
        <begin position="733"/>
        <end position="763"/>
    </location>
</feature>
<dbReference type="InterPro" id="IPR000061">
    <property type="entry name" value="Surp"/>
</dbReference>
<keyword evidence="4" id="KW-0805">Transcription regulation</keyword>
<dbReference type="Gene3D" id="1.10.10.790">
    <property type="entry name" value="Surp module"/>
    <property type="match status" value="2"/>
</dbReference>
<dbReference type="PROSITE" id="PS50128">
    <property type="entry name" value="SURP"/>
    <property type="match status" value="2"/>
</dbReference>
<evidence type="ECO:0000256" key="3">
    <source>
        <dbReference type="ARBA" id="ARBA00022884"/>
    </source>
</evidence>
<dbReference type="GO" id="GO:0000395">
    <property type="term" value="P:mRNA 5'-splice site recognition"/>
    <property type="evidence" value="ECO:0007669"/>
    <property type="project" value="TreeGrafter"/>
</dbReference>
<evidence type="ECO:0000256" key="1">
    <source>
        <dbReference type="ARBA" id="ARBA00022664"/>
    </source>
</evidence>
<feature type="compositionally biased region" description="Polar residues" evidence="7">
    <location>
        <begin position="403"/>
        <end position="413"/>
    </location>
</feature>
<dbReference type="SMART" id="SM00648">
    <property type="entry name" value="SWAP"/>
    <property type="match status" value="2"/>
</dbReference>
<accession>A0A7R9K504</accession>
<feature type="compositionally biased region" description="Basic and acidic residues" evidence="7">
    <location>
        <begin position="495"/>
        <end position="516"/>
    </location>
</feature>
<dbReference type="SMART" id="SM01141">
    <property type="entry name" value="DRY_EERY"/>
    <property type="match status" value="1"/>
</dbReference>
<dbReference type="InterPro" id="IPR035967">
    <property type="entry name" value="SWAP/Surp_sf"/>
</dbReference>
<dbReference type="PANTHER" id="PTHR13161">
    <property type="entry name" value="SPLICING FACTOR SUPPRESSOR OF WHITE APRICOT"/>
    <property type="match status" value="1"/>
</dbReference>
<feature type="domain" description="SURP motif" evidence="8">
    <location>
        <begin position="220"/>
        <end position="262"/>
    </location>
</feature>